<gene>
    <name evidence="1" type="ORF">EZV62_016768</name>
</gene>
<name>A0A5C7HQ22_9ROSI</name>
<proteinExistence type="predicted"/>
<dbReference type="Gene3D" id="2.60.120.330">
    <property type="entry name" value="B-lactam Antibiotic, Isopenicillin N Synthase, Chain"/>
    <property type="match status" value="1"/>
</dbReference>
<sequence length="151" mass="17163">MSCLQSWPEPIVRVQSLSESGIKSIPERYIKPLLHRPSLKTDNFDDDFKDNPDHPRINIPVIDLQDMLSSNKALRDETLRHTYPTRVASGEYANSPTTYEGYGSRLGVEKGANMDWSDQSLRNQSKWPALPSSCRYAAYSLTLPLNLIMHV</sequence>
<accession>A0A5C7HQ22</accession>
<dbReference type="Proteomes" id="UP000323000">
    <property type="component" value="Chromosome 7"/>
</dbReference>
<comment type="caution">
    <text evidence="1">The sequence shown here is derived from an EMBL/GenBank/DDBJ whole genome shotgun (WGS) entry which is preliminary data.</text>
</comment>
<protein>
    <submittedName>
        <fullName evidence="1">Uncharacterized protein</fullName>
    </submittedName>
</protein>
<dbReference type="SUPFAM" id="SSF51197">
    <property type="entry name" value="Clavaminate synthase-like"/>
    <property type="match status" value="1"/>
</dbReference>
<organism evidence="1 2">
    <name type="scientific">Acer yangbiense</name>
    <dbReference type="NCBI Taxonomy" id="1000413"/>
    <lineage>
        <taxon>Eukaryota</taxon>
        <taxon>Viridiplantae</taxon>
        <taxon>Streptophyta</taxon>
        <taxon>Embryophyta</taxon>
        <taxon>Tracheophyta</taxon>
        <taxon>Spermatophyta</taxon>
        <taxon>Magnoliopsida</taxon>
        <taxon>eudicotyledons</taxon>
        <taxon>Gunneridae</taxon>
        <taxon>Pentapetalae</taxon>
        <taxon>rosids</taxon>
        <taxon>malvids</taxon>
        <taxon>Sapindales</taxon>
        <taxon>Sapindaceae</taxon>
        <taxon>Hippocastanoideae</taxon>
        <taxon>Acereae</taxon>
        <taxon>Acer</taxon>
    </lineage>
</organism>
<dbReference type="OrthoDB" id="1686347at2759"/>
<evidence type="ECO:0000313" key="2">
    <source>
        <dbReference type="Proteomes" id="UP000323000"/>
    </source>
</evidence>
<evidence type="ECO:0000313" key="1">
    <source>
        <dbReference type="EMBL" id="TXG58939.1"/>
    </source>
</evidence>
<reference evidence="2" key="1">
    <citation type="journal article" date="2019" name="Gigascience">
        <title>De novo genome assembly of the endangered Acer yangbiense, a plant species with extremely small populations endemic to Yunnan Province, China.</title>
        <authorList>
            <person name="Yang J."/>
            <person name="Wariss H.M."/>
            <person name="Tao L."/>
            <person name="Zhang R."/>
            <person name="Yun Q."/>
            <person name="Hollingsworth P."/>
            <person name="Dao Z."/>
            <person name="Luo G."/>
            <person name="Guo H."/>
            <person name="Ma Y."/>
            <person name="Sun W."/>
        </authorList>
    </citation>
    <scope>NUCLEOTIDE SEQUENCE [LARGE SCALE GENOMIC DNA]</scope>
    <source>
        <strain evidence="2">cv. Malutang</strain>
    </source>
</reference>
<keyword evidence="2" id="KW-1185">Reference proteome</keyword>
<dbReference type="InterPro" id="IPR027443">
    <property type="entry name" value="IPNS-like_sf"/>
</dbReference>
<dbReference type="EMBL" id="VAHF01000007">
    <property type="protein sequence ID" value="TXG58939.1"/>
    <property type="molecule type" value="Genomic_DNA"/>
</dbReference>
<dbReference type="AlphaFoldDB" id="A0A5C7HQ22"/>